<keyword evidence="10" id="KW-0560">Oxidoreductase</keyword>
<evidence type="ECO:0000256" key="5">
    <source>
        <dbReference type="ARBA" id="ARBA00022723"/>
    </source>
</evidence>
<evidence type="ECO:0000256" key="14">
    <source>
        <dbReference type="SAM" id="Phobius"/>
    </source>
</evidence>
<keyword evidence="12 14" id="KW-0472">Membrane</keyword>
<evidence type="ECO:0000256" key="13">
    <source>
        <dbReference type="ARBA" id="ARBA00023160"/>
    </source>
</evidence>
<evidence type="ECO:0000256" key="11">
    <source>
        <dbReference type="ARBA" id="ARBA00023098"/>
    </source>
</evidence>
<keyword evidence="8" id="KW-0862">Zinc</keyword>
<dbReference type="PANTHER" id="PTHR12863">
    <property type="entry name" value="FATTY ACID HYDROXYLASE"/>
    <property type="match status" value="1"/>
</dbReference>
<comment type="subcellular location">
    <subcellularLocation>
        <location evidence="2">Endoplasmic reticulum membrane</location>
        <topology evidence="2">Multi-pass membrane protein</topology>
    </subcellularLocation>
</comment>
<keyword evidence="13" id="KW-0275">Fatty acid biosynthesis</keyword>
<sequence length="186" mass="20422">MPESWWIRAALPFPASLALPALGLCAVWLLWPQAAGVGGVAIAALAGLAAWTLLEYVLHRFMMHHVEPFRAWHLAHHRNPLAPIRVPVAFSLALVLVMLGLPLAVLGVLGMDGLAAPFSVGLLLGDVLQESVHQRLHAQEVSGHWLSHLREHHGGHHFRDESLAFGTLTDFWDRCFGTCPPSAERR</sequence>
<proteinExistence type="predicted"/>
<dbReference type="eggNOG" id="COG3000">
    <property type="taxonomic scope" value="Bacteria"/>
</dbReference>
<evidence type="ECO:0000256" key="2">
    <source>
        <dbReference type="ARBA" id="ARBA00004477"/>
    </source>
</evidence>
<keyword evidence="11" id="KW-0443">Lipid metabolism</keyword>
<evidence type="ECO:0000256" key="7">
    <source>
        <dbReference type="ARBA" id="ARBA00022832"/>
    </source>
</evidence>
<evidence type="ECO:0000256" key="4">
    <source>
        <dbReference type="ARBA" id="ARBA00022692"/>
    </source>
</evidence>
<dbReference type="PANTHER" id="PTHR12863:SF1">
    <property type="entry name" value="FATTY ACID 2-HYDROXYLASE"/>
    <property type="match status" value="1"/>
</dbReference>
<feature type="transmembrane region" description="Helical" evidence="14">
    <location>
        <begin position="88"/>
        <end position="109"/>
    </location>
</feature>
<evidence type="ECO:0000256" key="9">
    <source>
        <dbReference type="ARBA" id="ARBA00022989"/>
    </source>
</evidence>
<evidence type="ECO:0000256" key="8">
    <source>
        <dbReference type="ARBA" id="ARBA00022833"/>
    </source>
</evidence>
<dbReference type="Proteomes" id="UP000013232">
    <property type="component" value="Unassembled WGS sequence"/>
</dbReference>
<keyword evidence="4 14" id="KW-0812">Transmembrane</keyword>
<evidence type="ECO:0000256" key="12">
    <source>
        <dbReference type="ARBA" id="ARBA00023136"/>
    </source>
</evidence>
<dbReference type="OrthoDB" id="5291370at2"/>
<comment type="cofactor">
    <cofactor evidence="1">
        <name>Zn(2+)</name>
        <dbReference type="ChEBI" id="CHEBI:29105"/>
    </cofactor>
</comment>
<accession>N6ZCQ6</accession>
<evidence type="ECO:0000256" key="1">
    <source>
        <dbReference type="ARBA" id="ARBA00001947"/>
    </source>
</evidence>
<gene>
    <name evidence="16" type="ORF">C666_03650</name>
</gene>
<evidence type="ECO:0000256" key="10">
    <source>
        <dbReference type="ARBA" id="ARBA00023002"/>
    </source>
</evidence>
<reference evidence="16 17" key="1">
    <citation type="submission" date="2012-09" db="EMBL/GenBank/DDBJ databases">
        <title>Draft Genome Sequences of 6 Strains from Genus Thauera.</title>
        <authorList>
            <person name="Liu B."/>
            <person name="Shapleigh J.P."/>
            <person name="Frostegard A.H."/>
        </authorList>
    </citation>
    <scope>NUCLEOTIDE SEQUENCE [LARGE SCALE GENOMIC DNA]</scope>
    <source>
        <strain evidence="17">47Lol / DSM 12138</strain>
    </source>
</reference>
<dbReference type="Pfam" id="PF04116">
    <property type="entry name" value="FA_hydroxylase"/>
    <property type="match status" value="1"/>
</dbReference>
<organism evidence="16 17">
    <name type="scientific">Thauera linaloolentis (strain DSM 12138 / JCM 21573 / CCUG 41526 / CIP 105981 / IAM 15112 / NBRC 102519 / 47Lol)</name>
    <dbReference type="NCBI Taxonomy" id="1123367"/>
    <lineage>
        <taxon>Bacteria</taxon>
        <taxon>Pseudomonadati</taxon>
        <taxon>Pseudomonadota</taxon>
        <taxon>Betaproteobacteria</taxon>
        <taxon>Rhodocyclales</taxon>
        <taxon>Zoogloeaceae</taxon>
        <taxon>Thauera</taxon>
    </lineage>
</organism>
<feature type="domain" description="Fatty acid hydroxylase" evidence="15">
    <location>
        <begin position="45"/>
        <end position="178"/>
    </location>
</feature>
<dbReference type="GO" id="GO:0005506">
    <property type="term" value="F:iron ion binding"/>
    <property type="evidence" value="ECO:0007669"/>
    <property type="project" value="InterPro"/>
</dbReference>
<evidence type="ECO:0000256" key="6">
    <source>
        <dbReference type="ARBA" id="ARBA00022824"/>
    </source>
</evidence>
<keyword evidence="3" id="KW-0444">Lipid biosynthesis</keyword>
<keyword evidence="17" id="KW-1185">Reference proteome</keyword>
<keyword evidence="7" id="KW-0276">Fatty acid metabolism</keyword>
<comment type="caution">
    <text evidence="16">The sequence shown here is derived from an EMBL/GenBank/DDBJ whole genome shotgun (WGS) entry which is preliminary data.</text>
</comment>
<evidence type="ECO:0000313" key="16">
    <source>
        <dbReference type="EMBL" id="ENO89949.1"/>
    </source>
</evidence>
<dbReference type="GO" id="GO:0080132">
    <property type="term" value="F:fatty acid 2-hydroxylase activity"/>
    <property type="evidence" value="ECO:0007669"/>
    <property type="project" value="InterPro"/>
</dbReference>
<feature type="transmembrane region" description="Helical" evidence="14">
    <location>
        <begin position="37"/>
        <end position="58"/>
    </location>
</feature>
<dbReference type="InterPro" id="IPR014430">
    <property type="entry name" value="Scs7"/>
</dbReference>
<dbReference type="EMBL" id="AMXE01000007">
    <property type="protein sequence ID" value="ENO89949.1"/>
    <property type="molecule type" value="Genomic_DNA"/>
</dbReference>
<dbReference type="RefSeq" id="WP_004333930.1">
    <property type="nucleotide sequence ID" value="NZ_AMXE01000007.1"/>
</dbReference>
<keyword evidence="5" id="KW-0479">Metal-binding</keyword>
<feature type="transmembrane region" description="Helical" evidence="14">
    <location>
        <begin position="12"/>
        <end position="31"/>
    </location>
</feature>
<dbReference type="InterPro" id="IPR006694">
    <property type="entry name" value="Fatty_acid_hydroxylase"/>
</dbReference>
<protein>
    <submittedName>
        <fullName evidence="16">Fatty acid hydroxylase</fullName>
    </submittedName>
</protein>
<evidence type="ECO:0000259" key="15">
    <source>
        <dbReference type="Pfam" id="PF04116"/>
    </source>
</evidence>
<dbReference type="GO" id="GO:0006633">
    <property type="term" value="P:fatty acid biosynthetic process"/>
    <property type="evidence" value="ECO:0007669"/>
    <property type="project" value="UniProtKB-KW"/>
</dbReference>
<dbReference type="STRING" id="1123367.GCA_000621305_02611"/>
<evidence type="ECO:0000313" key="17">
    <source>
        <dbReference type="Proteomes" id="UP000013232"/>
    </source>
</evidence>
<dbReference type="GO" id="GO:0016020">
    <property type="term" value="C:membrane"/>
    <property type="evidence" value="ECO:0007669"/>
    <property type="project" value="InterPro"/>
</dbReference>
<keyword evidence="9 14" id="KW-1133">Transmembrane helix</keyword>
<evidence type="ECO:0000256" key="3">
    <source>
        <dbReference type="ARBA" id="ARBA00022516"/>
    </source>
</evidence>
<keyword evidence="6" id="KW-0256">Endoplasmic reticulum</keyword>
<dbReference type="AlphaFoldDB" id="N6ZCQ6"/>
<name>N6ZCQ6_THAL4</name>